<reference evidence="2" key="1">
    <citation type="journal article" date="2023" name="Nat. Plants">
        <title>Single-cell RNA sequencing provides a high-resolution roadmap for understanding the multicellular compartmentation of specialized metabolism.</title>
        <authorList>
            <person name="Sun S."/>
            <person name="Shen X."/>
            <person name="Li Y."/>
            <person name="Li Y."/>
            <person name="Wang S."/>
            <person name="Li R."/>
            <person name="Zhang H."/>
            <person name="Shen G."/>
            <person name="Guo B."/>
            <person name="Wei J."/>
            <person name="Xu J."/>
            <person name="St-Pierre B."/>
            <person name="Chen S."/>
            <person name="Sun C."/>
        </authorList>
    </citation>
    <scope>NUCLEOTIDE SEQUENCE [LARGE SCALE GENOMIC DNA]</scope>
</reference>
<gene>
    <name evidence="1" type="ORF">M9H77_10930</name>
</gene>
<name>A0ACC0BD54_CATRO</name>
<dbReference type="Proteomes" id="UP001060085">
    <property type="component" value="Linkage Group LG03"/>
</dbReference>
<evidence type="ECO:0000313" key="2">
    <source>
        <dbReference type="Proteomes" id="UP001060085"/>
    </source>
</evidence>
<protein>
    <submittedName>
        <fullName evidence="1">Uncharacterized protein</fullName>
    </submittedName>
</protein>
<keyword evidence="2" id="KW-1185">Reference proteome</keyword>
<accession>A0ACC0BD54</accession>
<organism evidence="1 2">
    <name type="scientific">Catharanthus roseus</name>
    <name type="common">Madagascar periwinkle</name>
    <name type="synonym">Vinca rosea</name>
    <dbReference type="NCBI Taxonomy" id="4058"/>
    <lineage>
        <taxon>Eukaryota</taxon>
        <taxon>Viridiplantae</taxon>
        <taxon>Streptophyta</taxon>
        <taxon>Embryophyta</taxon>
        <taxon>Tracheophyta</taxon>
        <taxon>Spermatophyta</taxon>
        <taxon>Magnoliopsida</taxon>
        <taxon>eudicotyledons</taxon>
        <taxon>Gunneridae</taxon>
        <taxon>Pentapetalae</taxon>
        <taxon>asterids</taxon>
        <taxon>lamiids</taxon>
        <taxon>Gentianales</taxon>
        <taxon>Apocynaceae</taxon>
        <taxon>Rauvolfioideae</taxon>
        <taxon>Vinceae</taxon>
        <taxon>Catharanthinae</taxon>
        <taxon>Catharanthus</taxon>
    </lineage>
</organism>
<comment type="caution">
    <text evidence="1">The sequence shown here is derived from an EMBL/GenBank/DDBJ whole genome shotgun (WGS) entry which is preliminary data.</text>
</comment>
<evidence type="ECO:0000313" key="1">
    <source>
        <dbReference type="EMBL" id="KAI5670566.1"/>
    </source>
</evidence>
<sequence>MEFWHGLVNSGIRFLWVLRPDSIIGKEGEIKTPEEVDLEEATKARGYMVGWAPQEEVLAHQAIGGFLTHSGWNSTLESIVAGKPMICWPFFVDQQINSRFVGEVWKLGLDMKDTCDRVLIEKMVRELMEERRDEFLERAEEMAKLAKNAINDGGSSFLNFNRLVEDIRRPKVPSKNSNLPGL</sequence>
<proteinExistence type="predicted"/>
<dbReference type="EMBL" id="CM044703">
    <property type="protein sequence ID" value="KAI5670566.1"/>
    <property type="molecule type" value="Genomic_DNA"/>
</dbReference>